<organism evidence="2 3">
    <name type="scientific">Candidatus Dojkabacteria bacterium</name>
    <dbReference type="NCBI Taxonomy" id="2099670"/>
    <lineage>
        <taxon>Bacteria</taxon>
        <taxon>Candidatus Dojkabacteria</taxon>
    </lineage>
</organism>
<feature type="transmembrane region" description="Helical" evidence="1">
    <location>
        <begin position="365"/>
        <end position="383"/>
    </location>
</feature>
<feature type="transmembrane region" description="Helical" evidence="1">
    <location>
        <begin position="332"/>
        <end position="353"/>
    </location>
</feature>
<reference evidence="2 3" key="1">
    <citation type="journal article" date="2020" name="Biotechnol. Biofuels">
        <title>New insights from the biogas microbiome by comprehensive genome-resolved metagenomics of nearly 1600 species originating from multiple anaerobic digesters.</title>
        <authorList>
            <person name="Campanaro S."/>
            <person name="Treu L."/>
            <person name="Rodriguez-R L.M."/>
            <person name="Kovalovszki A."/>
            <person name="Ziels R.M."/>
            <person name="Maus I."/>
            <person name="Zhu X."/>
            <person name="Kougias P.G."/>
            <person name="Basile A."/>
            <person name="Luo G."/>
            <person name="Schluter A."/>
            <person name="Konstantinidis K.T."/>
            <person name="Angelidaki I."/>
        </authorList>
    </citation>
    <scope>NUCLEOTIDE SEQUENCE [LARGE SCALE GENOMIC DNA]</scope>
    <source>
        <strain evidence="2">AS06rmzACSIP_421</strain>
    </source>
</reference>
<feature type="transmembrane region" description="Helical" evidence="1">
    <location>
        <begin position="280"/>
        <end position="301"/>
    </location>
</feature>
<feature type="transmembrane region" description="Helical" evidence="1">
    <location>
        <begin position="21"/>
        <end position="42"/>
    </location>
</feature>
<dbReference type="AlphaFoldDB" id="A0A847EV58"/>
<comment type="caution">
    <text evidence="2">The sequence shown here is derived from an EMBL/GenBank/DDBJ whole genome shotgun (WGS) entry which is preliminary data.</text>
</comment>
<dbReference type="EMBL" id="JAAZAL010000108">
    <property type="protein sequence ID" value="NLE31224.1"/>
    <property type="molecule type" value="Genomic_DNA"/>
</dbReference>
<dbReference type="Proteomes" id="UP000554004">
    <property type="component" value="Unassembled WGS sequence"/>
</dbReference>
<evidence type="ECO:0000313" key="2">
    <source>
        <dbReference type="EMBL" id="NLE31224.1"/>
    </source>
</evidence>
<evidence type="ECO:0000313" key="3">
    <source>
        <dbReference type="Proteomes" id="UP000554004"/>
    </source>
</evidence>
<proteinExistence type="predicted"/>
<name>A0A847EV58_9BACT</name>
<keyword evidence="1" id="KW-0472">Membrane</keyword>
<gene>
    <name evidence="2" type="ORF">GX618_03035</name>
</gene>
<keyword evidence="1" id="KW-0812">Transmembrane</keyword>
<sequence length="416" mass="47396">MKRFKFPKIKFKKGNLKDFSNYILSILISSVILALILISLPLTERISSSSTYDLLNKSSMYWAKEYVLKLTLQDQTDVAGKIDRTKSILQTRLRNFGVEQSNISSYQEGEDEYIKVNVQTTKEKELIDTLIKSPYIVEILTRKDDVNYEDTENPLIPYLPENYNTTDFNGADFRNVFVTKLKNSAGEYSYFALFKTWPWRTDWKEFLEQYSGQTVGVSIDGFVTPVQISAQDSTFAVSASTSEDRYAQATDLLYNSGNIPLTYSVEKEEEFESDIAEIDYIKLTEGILVAILFIYIYLLLIEKTPKKTLIQSGLSSIITVSGWITYLKITSTPIDIFILALEVIAIVVIIRLITENIESRLNVTVLLLIVAIFGVLFGSGYVKMFTKDLIILLIFSNLSLLITSFYITNVKKSLKL</sequence>
<dbReference type="SUPFAM" id="SSF82866">
    <property type="entry name" value="Multidrug efflux transporter AcrB transmembrane domain"/>
    <property type="match status" value="1"/>
</dbReference>
<accession>A0A847EV58</accession>
<protein>
    <submittedName>
        <fullName evidence="2">Uncharacterized protein</fullName>
    </submittedName>
</protein>
<keyword evidence="1" id="KW-1133">Transmembrane helix</keyword>
<feature type="transmembrane region" description="Helical" evidence="1">
    <location>
        <begin position="308"/>
        <end position="326"/>
    </location>
</feature>
<evidence type="ECO:0000256" key="1">
    <source>
        <dbReference type="SAM" id="Phobius"/>
    </source>
</evidence>
<feature type="transmembrane region" description="Helical" evidence="1">
    <location>
        <begin position="389"/>
        <end position="408"/>
    </location>
</feature>